<comment type="caution">
    <text evidence="2">The sequence shown here is derived from an EMBL/GenBank/DDBJ whole genome shotgun (WGS) entry which is preliminary data.</text>
</comment>
<feature type="region of interest" description="Disordered" evidence="1">
    <location>
        <begin position="314"/>
        <end position="344"/>
    </location>
</feature>
<evidence type="ECO:0000256" key="1">
    <source>
        <dbReference type="SAM" id="MobiDB-lite"/>
    </source>
</evidence>
<protein>
    <submittedName>
        <fullName evidence="2">Uncharacterized protein</fullName>
    </submittedName>
</protein>
<sequence length="344" mass="40036">MRPDLSDWTSKDFDLHGYARYIKEAENVIRIQKRTRSFLINRMIGAEEESNGHSGEYIDFSPGDPEDPDSMANLDNIPSEAITNSTQRMEKEWKKIIQAPRSPTEEEKMAICKQLLPYSPKFPNMSHELTGMIEAERSKDYEDSAKNPEGSTLERSELFRPKDFGKVFKNEFETLKEKFKGIWERKSDSPPTFKEFVEQEGNRLIKWNTLIRVVEELIKDLERVLVKNLPSSKHYEANTSNLRFFDNGKDDARGHHILLVRESVKGLFVQVTVLAYQLLKKWEKIRLLLKEKLPEEYERLEAKIKRWSDSIVLRDDPGYGARLAPQDSDDTSYGIEELPDDKST</sequence>
<gene>
    <name evidence="2" type="ORF">CDAR_404161</name>
</gene>
<keyword evidence="3" id="KW-1185">Reference proteome</keyword>
<evidence type="ECO:0000313" key="3">
    <source>
        <dbReference type="Proteomes" id="UP001054837"/>
    </source>
</evidence>
<accession>A0AAV4SPA5</accession>
<dbReference type="AlphaFoldDB" id="A0AAV4SPA5"/>
<organism evidence="2 3">
    <name type="scientific">Caerostris darwini</name>
    <dbReference type="NCBI Taxonomy" id="1538125"/>
    <lineage>
        <taxon>Eukaryota</taxon>
        <taxon>Metazoa</taxon>
        <taxon>Ecdysozoa</taxon>
        <taxon>Arthropoda</taxon>
        <taxon>Chelicerata</taxon>
        <taxon>Arachnida</taxon>
        <taxon>Araneae</taxon>
        <taxon>Araneomorphae</taxon>
        <taxon>Entelegynae</taxon>
        <taxon>Araneoidea</taxon>
        <taxon>Araneidae</taxon>
        <taxon>Caerostris</taxon>
    </lineage>
</organism>
<name>A0AAV4SPA5_9ARAC</name>
<reference evidence="2 3" key="1">
    <citation type="submission" date="2021-06" db="EMBL/GenBank/DDBJ databases">
        <title>Caerostris darwini draft genome.</title>
        <authorList>
            <person name="Kono N."/>
            <person name="Arakawa K."/>
        </authorList>
    </citation>
    <scope>NUCLEOTIDE SEQUENCE [LARGE SCALE GENOMIC DNA]</scope>
</reference>
<dbReference type="Proteomes" id="UP001054837">
    <property type="component" value="Unassembled WGS sequence"/>
</dbReference>
<proteinExistence type="predicted"/>
<dbReference type="EMBL" id="BPLQ01008199">
    <property type="protein sequence ID" value="GIY35824.1"/>
    <property type="molecule type" value="Genomic_DNA"/>
</dbReference>
<evidence type="ECO:0000313" key="2">
    <source>
        <dbReference type="EMBL" id="GIY35824.1"/>
    </source>
</evidence>